<dbReference type="PANTHER" id="PTHR34568">
    <property type="entry name" value="RRM DOMAIN-CONTAINING PROTEIN"/>
    <property type="match status" value="1"/>
</dbReference>
<protein>
    <recommendedName>
        <fullName evidence="2">AT3G52170-like helix-turn-helix domain-containing protein</fullName>
    </recommendedName>
</protein>
<evidence type="ECO:0000256" key="1">
    <source>
        <dbReference type="SAM" id="MobiDB-lite"/>
    </source>
</evidence>
<keyword evidence="4" id="KW-1185">Reference proteome</keyword>
<evidence type="ECO:0000313" key="3">
    <source>
        <dbReference type="EMBL" id="KAK4747164.1"/>
    </source>
</evidence>
<feature type="domain" description="AT3G52170-like helix-turn-helix" evidence="2">
    <location>
        <begin position="66"/>
        <end position="114"/>
    </location>
</feature>
<feature type="region of interest" description="Disordered" evidence="1">
    <location>
        <begin position="227"/>
        <end position="300"/>
    </location>
</feature>
<dbReference type="InterPro" id="IPR058942">
    <property type="entry name" value="AT3G52170-like"/>
</dbReference>
<sequence length="318" mass="35299">MAGRLRILGRGGRLIICSRNSAPVTWLTKETSGHHGSTILWRGKSNAASAASDVPNSHRDCKRVSIEERRAMLESYINKYREDNAGQFPTASKAKAEVGGGFYTVRRIIQELKYNSNLDPTTTVVSAPVKKEPRKNRKGLKVSKDIRTQMGVDLESEDAAESISLEGAVADTNPRDETAIDHTAKSTAEGIHPDFIKAPSTFLRKEDQKIPSPPERDVGYWKGALDDQPKLISGKNHVKEETEQDGGEDKHTNKLAAVVSQLRGEVGKSMPDSEDPERQGKQYQASTKSKSDMEPPKKSTLWRKLKSFADEMLSIWRN</sequence>
<comment type="caution">
    <text evidence="3">The sequence shown here is derived from an EMBL/GenBank/DDBJ whole genome shotgun (WGS) entry which is preliminary data.</text>
</comment>
<organism evidence="3 4">
    <name type="scientific">Trapa incisa</name>
    <dbReference type="NCBI Taxonomy" id="236973"/>
    <lineage>
        <taxon>Eukaryota</taxon>
        <taxon>Viridiplantae</taxon>
        <taxon>Streptophyta</taxon>
        <taxon>Embryophyta</taxon>
        <taxon>Tracheophyta</taxon>
        <taxon>Spermatophyta</taxon>
        <taxon>Magnoliopsida</taxon>
        <taxon>eudicotyledons</taxon>
        <taxon>Gunneridae</taxon>
        <taxon>Pentapetalae</taxon>
        <taxon>rosids</taxon>
        <taxon>malvids</taxon>
        <taxon>Myrtales</taxon>
        <taxon>Lythraceae</taxon>
        <taxon>Trapa</taxon>
    </lineage>
</organism>
<evidence type="ECO:0000313" key="4">
    <source>
        <dbReference type="Proteomes" id="UP001345219"/>
    </source>
</evidence>
<dbReference type="AlphaFoldDB" id="A0AAN7GZ68"/>
<dbReference type="Proteomes" id="UP001345219">
    <property type="component" value="Chromosome 20"/>
</dbReference>
<evidence type="ECO:0000259" key="2">
    <source>
        <dbReference type="Pfam" id="PF25896"/>
    </source>
</evidence>
<accession>A0AAN7GZ68</accession>
<reference evidence="3 4" key="1">
    <citation type="journal article" date="2023" name="Hortic Res">
        <title>Pangenome of water caltrop reveals structural variations and asymmetric subgenome divergence after allopolyploidization.</title>
        <authorList>
            <person name="Zhang X."/>
            <person name="Chen Y."/>
            <person name="Wang L."/>
            <person name="Yuan Y."/>
            <person name="Fang M."/>
            <person name="Shi L."/>
            <person name="Lu R."/>
            <person name="Comes H.P."/>
            <person name="Ma Y."/>
            <person name="Chen Y."/>
            <person name="Huang G."/>
            <person name="Zhou Y."/>
            <person name="Zheng Z."/>
            <person name="Qiu Y."/>
        </authorList>
    </citation>
    <scope>NUCLEOTIDE SEQUENCE [LARGE SCALE GENOMIC DNA]</scope>
    <source>
        <tissue evidence="3">Roots</tissue>
    </source>
</reference>
<dbReference type="PANTHER" id="PTHR34568:SF4">
    <property type="entry name" value="OS02G0638000 PROTEIN"/>
    <property type="match status" value="1"/>
</dbReference>
<dbReference type="EMBL" id="JAXIOK010000020">
    <property type="protein sequence ID" value="KAK4747164.1"/>
    <property type="molecule type" value="Genomic_DNA"/>
</dbReference>
<feature type="compositionally biased region" description="Basic and acidic residues" evidence="1">
    <location>
        <begin position="237"/>
        <end position="252"/>
    </location>
</feature>
<dbReference type="InterPro" id="IPR058941">
    <property type="entry name" value="HTH_AT3G52170-like"/>
</dbReference>
<proteinExistence type="predicted"/>
<gene>
    <name evidence="3" type="ORF">SAY87_026201</name>
</gene>
<name>A0AAN7GZ68_9MYRT</name>
<dbReference type="Pfam" id="PF25896">
    <property type="entry name" value="HTH_AT3G52170"/>
    <property type="match status" value="1"/>
</dbReference>